<proteinExistence type="predicted"/>
<gene>
    <name evidence="2" type="ORF">MYCIT1_LOCUS12418</name>
</gene>
<comment type="caution">
    <text evidence="2">The sequence shown here is derived from an EMBL/GenBank/DDBJ whole genome shotgun (WGS) entry which is preliminary data.</text>
</comment>
<evidence type="ECO:0000256" key="1">
    <source>
        <dbReference type="SAM" id="MobiDB-lite"/>
    </source>
</evidence>
<dbReference type="EMBL" id="CAVNYO010000138">
    <property type="protein sequence ID" value="CAK5269014.1"/>
    <property type="molecule type" value="Genomic_DNA"/>
</dbReference>
<organism evidence="2 3">
    <name type="scientific">Mycena citricolor</name>
    <dbReference type="NCBI Taxonomy" id="2018698"/>
    <lineage>
        <taxon>Eukaryota</taxon>
        <taxon>Fungi</taxon>
        <taxon>Dikarya</taxon>
        <taxon>Basidiomycota</taxon>
        <taxon>Agaricomycotina</taxon>
        <taxon>Agaricomycetes</taxon>
        <taxon>Agaricomycetidae</taxon>
        <taxon>Agaricales</taxon>
        <taxon>Marasmiineae</taxon>
        <taxon>Mycenaceae</taxon>
        <taxon>Mycena</taxon>
    </lineage>
</organism>
<evidence type="ECO:0000313" key="2">
    <source>
        <dbReference type="EMBL" id="CAK5269014.1"/>
    </source>
</evidence>
<dbReference type="Proteomes" id="UP001295794">
    <property type="component" value="Unassembled WGS sequence"/>
</dbReference>
<accession>A0AAD2H6C9</accession>
<feature type="region of interest" description="Disordered" evidence="1">
    <location>
        <begin position="1"/>
        <end position="23"/>
    </location>
</feature>
<protein>
    <recommendedName>
        <fullName evidence="4">Arrestin-like N-terminal domain-containing protein</fullName>
    </recommendedName>
</protein>
<evidence type="ECO:0008006" key="4">
    <source>
        <dbReference type="Google" id="ProtNLM"/>
    </source>
</evidence>
<keyword evidence="3" id="KW-1185">Reference proteome</keyword>
<evidence type="ECO:0000313" key="3">
    <source>
        <dbReference type="Proteomes" id="UP001295794"/>
    </source>
</evidence>
<sequence length="403" mass="44623">MSTAAAPSLSTPPPAYTPSANAPSYSYALRDHERLLAQSPRRNPRPVGTYVKKVARDTVFLSEQDPSAPVPTYGREGNVVGFVEMQDREWLIAVVFQIEGKVTVAEANGTAKEQENVFLEHSIDLWTAQTASAGSSPPSQLAFGYNLPATFMVNDTKRPLPPSYSSLQTCIVYTLSVSFTRGRARKFFPFAPMNTISIRFDYRPRTRAEQPIPPFSPGSFLQDVKVMPEEWRQHTHHITGRPKSDVAPLGLQVYVPMMGVFALDERIPFHMQLAGPAASLREFYCADPRKERLLIEIRVVRLTFVTTSQGPTRQFRSVLARADLVNLPPGAGDGHSVSDCASLDWSGDLFVRSEEGSGSFDAGIVKVQDFLVVDLIPVAGPKAHFDRIRHSYPIRIATDPYEA</sequence>
<reference evidence="2" key="1">
    <citation type="submission" date="2023-11" db="EMBL/GenBank/DDBJ databases">
        <authorList>
            <person name="De Vega J J."/>
            <person name="De Vega J J."/>
        </authorList>
    </citation>
    <scope>NUCLEOTIDE SEQUENCE</scope>
</reference>
<dbReference type="AlphaFoldDB" id="A0AAD2H6C9"/>
<name>A0AAD2H6C9_9AGAR</name>